<organism evidence="3 4">
    <name type="scientific">Conyzicola lurida</name>
    <dbReference type="NCBI Taxonomy" id="1172621"/>
    <lineage>
        <taxon>Bacteria</taxon>
        <taxon>Bacillati</taxon>
        <taxon>Actinomycetota</taxon>
        <taxon>Actinomycetes</taxon>
        <taxon>Micrococcales</taxon>
        <taxon>Microbacteriaceae</taxon>
        <taxon>Conyzicola</taxon>
    </lineage>
</organism>
<dbReference type="Proteomes" id="UP000536685">
    <property type="component" value="Unassembled WGS sequence"/>
</dbReference>
<dbReference type="Gene3D" id="3.40.50.620">
    <property type="entry name" value="HUPs"/>
    <property type="match status" value="1"/>
</dbReference>
<keyword evidence="4" id="KW-1185">Reference proteome</keyword>
<accession>A0A841ANA1</accession>
<feature type="domain" description="UspA" evidence="2">
    <location>
        <begin position="10"/>
        <end position="149"/>
    </location>
</feature>
<dbReference type="PRINTS" id="PR01438">
    <property type="entry name" value="UNVRSLSTRESS"/>
</dbReference>
<dbReference type="EMBL" id="JACHMJ010000001">
    <property type="protein sequence ID" value="MBB5843015.1"/>
    <property type="molecule type" value="Genomic_DNA"/>
</dbReference>
<evidence type="ECO:0000256" key="1">
    <source>
        <dbReference type="ARBA" id="ARBA00008791"/>
    </source>
</evidence>
<dbReference type="SUPFAM" id="SSF52402">
    <property type="entry name" value="Adenine nucleotide alpha hydrolases-like"/>
    <property type="match status" value="1"/>
</dbReference>
<name>A0A841ANA1_9MICO</name>
<sequence>MDEHGAELADTIVVGHDGSKDGDAAFEVALGLAARLGCALRLVRAWSAETAPHGTLMAGGYVASLAEASASIARVVERDAASRAADHPEVRIDYLARFGQAEAVLIAASSGALMLVVGGRGRGGFASMLLGSVSEQCVRHAHCPVLVVRTEKHGRADRNKERVTS</sequence>
<comment type="similarity">
    <text evidence="1">Belongs to the universal stress protein A family.</text>
</comment>
<dbReference type="PANTHER" id="PTHR31964:SF113">
    <property type="entry name" value="USPA DOMAIN-CONTAINING PROTEIN"/>
    <property type="match status" value="1"/>
</dbReference>
<reference evidence="3 4" key="1">
    <citation type="submission" date="2020-08" db="EMBL/GenBank/DDBJ databases">
        <title>Sequencing the genomes of 1000 actinobacteria strains.</title>
        <authorList>
            <person name="Klenk H.-P."/>
        </authorList>
    </citation>
    <scope>NUCLEOTIDE SEQUENCE [LARGE SCALE GENOMIC DNA]</scope>
    <source>
        <strain evidence="3 4">DSM 105784</strain>
    </source>
</reference>
<evidence type="ECO:0000313" key="4">
    <source>
        <dbReference type="Proteomes" id="UP000536685"/>
    </source>
</evidence>
<dbReference type="Pfam" id="PF00582">
    <property type="entry name" value="Usp"/>
    <property type="match status" value="1"/>
</dbReference>
<comment type="caution">
    <text evidence="3">The sequence shown here is derived from an EMBL/GenBank/DDBJ whole genome shotgun (WGS) entry which is preliminary data.</text>
</comment>
<protein>
    <submittedName>
        <fullName evidence="3">Nucleotide-binding universal stress UspA family protein</fullName>
    </submittedName>
</protein>
<gene>
    <name evidence="3" type="ORF">HD599_001338</name>
</gene>
<dbReference type="InterPro" id="IPR006016">
    <property type="entry name" value="UspA"/>
</dbReference>
<evidence type="ECO:0000259" key="2">
    <source>
        <dbReference type="Pfam" id="PF00582"/>
    </source>
</evidence>
<dbReference type="InterPro" id="IPR006015">
    <property type="entry name" value="Universal_stress_UspA"/>
</dbReference>
<dbReference type="AlphaFoldDB" id="A0A841ANA1"/>
<dbReference type="PANTHER" id="PTHR31964">
    <property type="entry name" value="ADENINE NUCLEOTIDE ALPHA HYDROLASES-LIKE SUPERFAMILY PROTEIN"/>
    <property type="match status" value="1"/>
</dbReference>
<proteinExistence type="inferred from homology"/>
<dbReference type="RefSeq" id="WP_184235030.1">
    <property type="nucleotide sequence ID" value="NZ_JACHMJ010000001.1"/>
</dbReference>
<evidence type="ECO:0000313" key="3">
    <source>
        <dbReference type="EMBL" id="MBB5843015.1"/>
    </source>
</evidence>
<dbReference type="InterPro" id="IPR014729">
    <property type="entry name" value="Rossmann-like_a/b/a_fold"/>
</dbReference>